<evidence type="ECO:0000313" key="3">
    <source>
        <dbReference type="Proteomes" id="UP000526501"/>
    </source>
</evidence>
<feature type="chain" id="PRO_5031089300" description="Outer membrane protein beta-barrel domain-containing protein" evidence="1">
    <location>
        <begin position="19"/>
        <end position="202"/>
    </location>
</feature>
<dbReference type="Proteomes" id="UP000526501">
    <property type="component" value="Unassembled WGS sequence"/>
</dbReference>
<sequence length="202" mass="22578">MKTTFALLALSLTAVADASDWQIGCETSFARISGTPIYDDRADYTRELSRDFLVPSLILSKDMGENGTLALRFTYYDEILSEAIDLATDPDSGSEIILPAFSKTIAKDEMKEFSLGYLFTLISTDRATFRLGPELSYFHTRTLFIDPNGEDLLFTNEDLRLGAEAKVSFNLTKKLEASVSYRYTNPPDREIHMITLGLGITL</sequence>
<feature type="signal peptide" evidence="1">
    <location>
        <begin position="1"/>
        <end position="18"/>
    </location>
</feature>
<gene>
    <name evidence="2" type="ORF">H5P27_15845</name>
</gene>
<evidence type="ECO:0008006" key="4">
    <source>
        <dbReference type="Google" id="ProtNLM"/>
    </source>
</evidence>
<dbReference type="AlphaFoldDB" id="A0A7X1B8A8"/>
<evidence type="ECO:0000313" key="2">
    <source>
        <dbReference type="EMBL" id="MBC2607526.1"/>
    </source>
</evidence>
<dbReference type="RefSeq" id="WP_185661407.1">
    <property type="nucleotide sequence ID" value="NZ_CAWPOO010000013.1"/>
</dbReference>
<reference evidence="2 3" key="1">
    <citation type="submission" date="2020-07" db="EMBL/GenBank/DDBJ databases">
        <authorList>
            <person name="Feng X."/>
        </authorList>
    </citation>
    <scope>NUCLEOTIDE SEQUENCE [LARGE SCALE GENOMIC DNA]</scope>
    <source>
        <strain evidence="2 3">JCM23202</strain>
    </source>
</reference>
<protein>
    <recommendedName>
        <fullName evidence="4">Outer membrane protein beta-barrel domain-containing protein</fullName>
    </recommendedName>
</protein>
<comment type="caution">
    <text evidence="2">The sequence shown here is derived from an EMBL/GenBank/DDBJ whole genome shotgun (WGS) entry which is preliminary data.</text>
</comment>
<dbReference type="EMBL" id="JACHVC010000013">
    <property type="protein sequence ID" value="MBC2607526.1"/>
    <property type="molecule type" value="Genomic_DNA"/>
</dbReference>
<keyword evidence="1" id="KW-0732">Signal</keyword>
<proteinExistence type="predicted"/>
<keyword evidence="3" id="KW-1185">Reference proteome</keyword>
<organism evidence="2 3">
    <name type="scientific">Pelagicoccus albus</name>
    <dbReference type="NCBI Taxonomy" id="415222"/>
    <lineage>
        <taxon>Bacteria</taxon>
        <taxon>Pseudomonadati</taxon>
        <taxon>Verrucomicrobiota</taxon>
        <taxon>Opitutia</taxon>
        <taxon>Puniceicoccales</taxon>
        <taxon>Pelagicoccaceae</taxon>
        <taxon>Pelagicoccus</taxon>
    </lineage>
</organism>
<accession>A0A7X1B8A8</accession>
<evidence type="ECO:0000256" key="1">
    <source>
        <dbReference type="SAM" id="SignalP"/>
    </source>
</evidence>
<name>A0A7X1B8A8_9BACT</name>